<dbReference type="Proteomes" id="UP000193411">
    <property type="component" value="Unassembled WGS sequence"/>
</dbReference>
<feature type="compositionally biased region" description="Low complexity" evidence="1">
    <location>
        <begin position="142"/>
        <end position="155"/>
    </location>
</feature>
<feature type="compositionally biased region" description="Low complexity" evidence="1">
    <location>
        <begin position="69"/>
        <end position="115"/>
    </location>
</feature>
<comment type="caution">
    <text evidence="2">The sequence shown here is derived from an EMBL/GenBank/DDBJ whole genome shotgun (WGS) entry which is preliminary data.</text>
</comment>
<name>A0A1Y2HT77_9FUNG</name>
<evidence type="ECO:0000313" key="2">
    <source>
        <dbReference type="EMBL" id="ORZ37144.1"/>
    </source>
</evidence>
<dbReference type="AlphaFoldDB" id="A0A1Y2HT77"/>
<organism evidence="2 3">
    <name type="scientific">Catenaria anguillulae PL171</name>
    <dbReference type="NCBI Taxonomy" id="765915"/>
    <lineage>
        <taxon>Eukaryota</taxon>
        <taxon>Fungi</taxon>
        <taxon>Fungi incertae sedis</taxon>
        <taxon>Blastocladiomycota</taxon>
        <taxon>Blastocladiomycetes</taxon>
        <taxon>Blastocladiales</taxon>
        <taxon>Catenariaceae</taxon>
        <taxon>Catenaria</taxon>
    </lineage>
</organism>
<accession>A0A1Y2HT77</accession>
<feature type="compositionally biased region" description="Pro residues" evidence="1">
    <location>
        <begin position="1"/>
        <end position="11"/>
    </location>
</feature>
<gene>
    <name evidence="2" type="ORF">BCR44DRAFT_1431529</name>
</gene>
<protein>
    <submittedName>
        <fullName evidence="2">Uncharacterized protein</fullName>
    </submittedName>
</protein>
<reference evidence="2 3" key="1">
    <citation type="submission" date="2016-07" db="EMBL/GenBank/DDBJ databases">
        <title>Pervasive Adenine N6-methylation of Active Genes in Fungi.</title>
        <authorList>
            <consortium name="DOE Joint Genome Institute"/>
            <person name="Mondo S.J."/>
            <person name="Dannebaum R.O."/>
            <person name="Kuo R.C."/>
            <person name="Labutti K."/>
            <person name="Haridas S."/>
            <person name="Kuo A."/>
            <person name="Salamov A."/>
            <person name="Ahrendt S.R."/>
            <person name="Lipzen A."/>
            <person name="Sullivan W."/>
            <person name="Andreopoulos W.B."/>
            <person name="Clum A."/>
            <person name="Lindquist E."/>
            <person name="Daum C."/>
            <person name="Ramamoorthy G.K."/>
            <person name="Gryganskyi A."/>
            <person name="Culley D."/>
            <person name="Magnuson J.K."/>
            <person name="James T.Y."/>
            <person name="O'Malley M.A."/>
            <person name="Stajich J.E."/>
            <person name="Spatafora J.W."/>
            <person name="Visel A."/>
            <person name="Grigoriev I.V."/>
        </authorList>
    </citation>
    <scope>NUCLEOTIDE SEQUENCE [LARGE SCALE GENOMIC DNA]</scope>
    <source>
        <strain evidence="2 3">PL171</strain>
    </source>
</reference>
<keyword evidence="3" id="KW-1185">Reference proteome</keyword>
<evidence type="ECO:0000313" key="3">
    <source>
        <dbReference type="Proteomes" id="UP000193411"/>
    </source>
</evidence>
<proteinExistence type="predicted"/>
<sequence>MQLPLSPPRPPVLDAHPTSPTPMDSPARTSGRGRRVSIGHMAQDKQADAHGVGAPANAKAADVVELPVSQSQTSAQGPAASQAATASKTSLSSQPRSRSSGPTRPKTAAPPARLASPAKPIPSMSPEMDSPVRSSPRRARSRSSLSAASATSSLSHIRHRDPLAAATPAPAPATKLLDLARDPSLKPSRADLNPVLLEYVRQARANMPADDRRLVNLPAALANVFANAAREKARATFAGTVALMFRPESEFKKMVEEEAERERLRLAQRT</sequence>
<dbReference type="EMBL" id="MCFL01000014">
    <property type="protein sequence ID" value="ORZ37144.1"/>
    <property type="molecule type" value="Genomic_DNA"/>
</dbReference>
<feature type="region of interest" description="Disordered" evidence="1">
    <location>
        <begin position="1"/>
        <end position="159"/>
    </location>
</feature>
<evidence type="ECO:0000256" key="1">
    <source>
        <dbReference type="SAM" id="MobiDB-lite"/>
    </source>
</evidence>